<accession>A0A840CCX9</accession>
<dbReference type="AlphaFoldDB" id="A0A840CCX9"/>
<evidence type="ECO:0000313" key="1">
    <source>
        <dbReference type="EMBL" id="MBB4021388.1"/>
    </source>
</evidence>
<organism evidence="1 2">
    <name type="scientific">Actibacterium naphthalenivorans</name>
    <dbReference type="NCBI Taxonomy" id="1614693"/>
    <lineage>
        <taxon>Bacteria</taxon>
        <taxon>Pseudomonadati</taxon>
        <taxon>Pseudomonadota</taxon>
        <taxon>Alphaproteobacteria</taxon>
        <taxon>Rhodobacterales</taxon>
        <taxon>Roseobacteraceae</taxon>
        <taxon>Actibacterium</taxon>
    </lineage>
</organism>
<gene>
    <name evidence="1" type="ORF">GGR17_001179</name>
</gene>
<protein>
    <recommendedName>
        <fullName evidence="3">HPt domain-containing protein</fullName>
    </recommendedName>
</protein>
<evidence type="ECO:0000313" key="2">
    <source>
        <dbReference type="Proteomes" id="UP000585681"/>
    </source>
</evidence>
<dbReference type="GO" id="GO:0000160">
    <property type="term" value="P:phosphorelay signal transduction system"/>
    <property type="evidence" value="ECO:0007669"/>
    <property type="project" value="InterPro"/>
</dbReference>
<reference evidence="1" key="1">
    <citation type="submission" date="2020-08" db="EMBL/GenBank/DDBJ databases">
        <title>Genomic Encyclopedia of Type Strains, Phase IV (KMG-IV): sequencing the most valuable type-strain genomes for metagenomic binning, comparative biology and taxonomic classification.</title>
        <authorList>
            <person name="Goeker M."/>
        </authorList>
    </citation>
    <scope>NUCLEOTIDE SEQUENCE [LARGE SCALE GENOMIC DNA]</scope>
    <source>
        <strain evidence="1">DSM 105040</strain>
    </source>
</reference>
<name>A0A840CCX9_9RHOB</name>
<dbReference type="EMBL" id="JACIEQ010000001">
    <property type="protein sequence ID" value="MBB4021388.1"/>
    <property type="molecule type" value="Genomic_DNA"/>
</dbReference>
<sequence length="112" mass="11795">MDPERLALLYVELGEARAQAAVARAMEDLAVTLERMKGYLRAGRSSGLVQGAHRICDIADPLGLSSLSRVAADVGEAAGAGDKVAQAATVARLERVAGRSLKMVWDLQDMSG</sequence>
<evidence type="ECO:0008006" key="3">
    <source>
        <dbReference type="Google" id="ProtNLM"/>
    </source>
</evidence>
<dbReference type="SUPFAM" id="SSF47226">
    <property type="entry name" value="Histidine-containing phosphotransfer domain, HPT domain"/>
    <property type="match status" value="1"/>
</dbReference>
<dbReference type="InterPro" id="IPR036641">
    <property type="entry name" value="HPT_dom_sf"/>
</dbReference>
<comment type="caution">
    <text evidence="1">The sequence shown here is derived from an EMBL/GenBank/DDBJ whole genome shotgun (WGS) entry which is preliminary data.</text>
</comment>
<dbReference type="Proteomes" id="UP000585681">
    <property type="component" value="Unassembled WGS sequence"/>
</dbReference>
<keyword evidence="2" id="KW-1185">Reference proteome</keyword>
<dbReference type="RefSeq" id="WP_052071316.1">
    <property type="nucleotide sequence ID" value="NZ_JACIEQ010000001.1"/>
</dbReference>
<proteinExistence type="predicted"/>